<dbReference type="GO" id="GO:0006913">
    <property type="term" value="P:nucleocytoplasmic transport"/>
    <property type="evidence" value="ECO:0007669"/>
    <property type="project" value="TreeGrafter"/>
</dbReference>
<reference evidence="5" key="2">
    <citation type="journal article" date="2023" name="Microbiol Resour">
        <title>Decontamination and Annotation of the Draft Genome Sequence of the Oomycete Lagenidium giganteum ARSEF 373.</title>
        <authorList>
            <person name="Morgan W.R."/>
            <person name="Tartar A."/>
        </authorList>
    </citation>
    <scope>NUCLEOTIDE SEQUENCE</scope>
    <source>
        <strain evidence="5">ARSEF 373</strain>
    </source>
</reference>
<dbReference type="Gene3D" id="3.80.10.10">
    <property type="entry name" value="Ribonuclease Inhibitor"/>
    <property type="match status" value="1"/>
</dbReference>
<dbReference type="PANTHER" id="PTHR24113:SF12">
    <property type="entry name" value="RAN GTPASE-ACTIVATING PROTEIN 1"/>
    <property type="match status" value="1"/>
</dbReference>
<keyword evidence="2" id="KW-0433">Leucine-rich repeat</keyword>
<evidence type="ECO:0000256" key="2">
    <source>
        <dbReference type="ARBA" id="ARBA00022614"/>
    </source>
</evidence>
<organism evidence="5 6">
    <name type="scientific">Lagenidium giganteum</name>
    <dbReference type="NCBI Taxonomy" id="4803"/>
    <lineage>
        <taxon>Eukaryota</taxon>
        <taxon>Sar</taxon>
        <taxon>Stramenopiles</taxon>
        <taxon>Oomycota</taxon>
        <taxon>Peronosporomycetes</taxon>
        <taxon>Pythiales</taxon>
        <taxon>Pythiaceae</taxon>
    </lineage>
</organism>
<dbReference type="EMBL" id="DAKRPA010000049">
    <property type="protein sequence ID" value="DBA01357.1"/>
    <property type="molecule type" value="Genomic_DNA"/>
</dbReference>
<name>A0AAV2Z3W0_9STRA</name>
<dbReference type="SUPFAM" id="SSF52047">
    <property type="entry name" value="RNI-like"/>
    <property type="match status" value="1"/>
</dbReference>
<comment type="caution">
    <text evidence="5">The sequence shown here is derived from an EMBL/GenBank/DDBJ whole genome shotgun (WGS) entry which is preliminary data.</text>
</comment>
<dbReference type="AlphaFoldDB" id="A0AAV2Z3W0"/>
<dbReference type="GO" id="GO:0005634">
    <property type="term" value="C:nucleus"/>
    <property type="evidence" value="ECO:0007669"/>
    <property type="project" value="TreeGrafter"/>
</dbReference>
<keyword evidence="6" id="KW-1185">Reference proteome</keyword>
<dbReference type="InterPro" id="IPR027038">
    <property type="entry name" value="RanGap"/>
</dbReference>
<evidence type="ECO:0000256" key="1">
    <source>
        <dbReference type="ARBA" id="ARBA00022468"/>
    </source>
</evidence>
<evidence type="ECO:0000256" key="4">
    <source>
        <dbReference type="SAM" id="MobiDB-lite"/>
    </source>
</evidence>
<dbReference type="GO" id="GO:0031267">
    <property type="term" value="F:small GTPase binding"/>
    <property type="evidence" value="ECO:0007669"/>
    <property type="project" value="TreeGrafter"/>
</dbReference>
<reference evidence="5" key="1">
    <citation type="submission" date="2022-11" db="EMBL/GenBank/DDBJ databases">
        <authorList>
            <person name="Morgan W.R."/>
            <person name="Tartar A."/>
        </authorList>
    </citation>
    <scope>NUCLEOTIDE SEQUENCE</scope>
    <source>
        <strain evidence="5">ARSEF 373</strain>
    </source>
</reference>
<dbReference type="Proteomes" id="UP001146120">
    <property type="component" value="Unassembled WGS sequence"/>
</dbReference>
<dbReference type="GO" id="GO:0005829">
    <property type="term" value="C:cytosol"/>
    <property type="evidence" value="ECO:0007669"/>
    <property type="project" value="TreeGrafter"/>
</dbReference>
<sequence length="729" mass="80241">MPQISHNAVKDMKDAMTVKKDTWEIVLDRSDSAPIIAITFRHFTLDQLTLDQLVKLLSASSHCRLSIVFSPTVFLLSQEKSNTSLYSCHQLSMTSLIAISSLLSPSLETLELSSCKLARQAGIILSQSLQQCSQLRRIVLARNHLRDGGLRAITDMLRSSPVPLQIEEMDISHNGITCAGIGGLGDFAMRKLNASYNSITSIGSLLASNSGLEVLDLSGNALSEVSFRDIASSVVRASPGRLKVLKVCDCGLTRAHVTFFRELLLASSSCSLKELWLGDEPLAGDDGDNNQEAVEWLKSAQDLKKRGEAAIKGLRIEVVGATPTPVITLPPSVKEPPPSSEPATAKSPDKRRRRRPESGGPTSSSSPSAPSRDPSAPSQNKLTDLLPLADGPPEQQRLLVDLAAEPLLTQPFPAGYDDVRAATPTMMTPPPMAIHHRSDLLIAPLHMAMPLRPPMPSSSPPLSSSEPTLDQVASQFTTSARQGPPPLQHLDVEYIVSKTIECMNQNFEHRLAQFLLKMEQQQHEKNATQVQFLAAKVEACERAIPRIEARLDVLADRMATTNAQFVKMQSDLQLHMQQNRQEIASITSGSTFEAHQAEVLVDNRLRSHEQAMQDEFARFRREMSPQSVIEAVSMHLTQFKQEFDANQSSVLRKFTVSHPPCLCRDHEVDAVSPHFFPLWQESIVKDGLRLEDRVNQLETKIGNLESVVQAEQQSSLLALEAISDAFARQ</sequence>
<gene>
    <name evidence="5" type="ORF">N0F65_001596</name>
</gene>
<evidence type="ECO:0000313" key="5">
    <source>
        <dbReference type="EMBL" id="DBA01357.1"/>
    </source>
</evidence>
<proteinExistence type="predicted"/>
<dbReference type="SMART" id="SM00368">
    <property type="entry name" value="LRR_RI"/>
    <property type="match status" value="5"/>
</dbReference>
<keyword evidence="1" id="KW-0343">GTPase activation</keyword>
<feature type="region of interest" description="Disordered" evidence="4">
    <location>
        <begin position="325"/>
        <end position="392"/>
    </location>
</feature>
<keyword evidence="3" id="KW-0677">Repeat</keyword>
<dbReference type="GO" id="GO:0048471">
    <property type="term" value="C:perinuclear region of cytoplasm"/>
    <property type="evidence" value="ECO:0007669"/>
    <property type="project" value="TreeGrafter"/>
</dbReference>
<evidence type="ECO:0000256" key="3">
    <source>
        <dbReference type="ARBA" id="ARBA00022737"/>
    </source>
</evidence>
<accession>A0AAV2Z3W0</accession>
<protein>
    <recommendedName>
        <fullName evidence="7">RNI-like protein</fullName>
    </recommendedName>
</protein>
<dbReference type="GO" id="GO:0005096">
    <property type="term" value="F:GTPase activator activity"/>
    <property type="evidence" value="ECO:0007669"/>
    <property type="project" value="UniProtKB-KW"/>
</dbReference>
<feature type="compositionally biased region" description="Low complexity" evidence="4">
    <location>
        <begin position="358"/>
        <end position="378"/>
    </location>
</feature>
<dbReference type="PANTHER" id="PTHR24113">
    <property type="entry name" value="RAN GTPASE-ACTIVATING PROTEIN 1"/>
    <property type="match status" value="1"/>
</dbReference>
<evidence type="ECO:0008006" key="7">
    <source>
        <dbReference type="Google" id="ProtNLM"/>
    </source>
</evidence>
<evidence type="ECO:0000313" key="6">
    <source>
        <dbReference type="Proteomes" id="UP001146120"/>
    </source>
</evidence>
<dbReference type="InterPro" id="IPR032675">
    <property type="entry name" value="LRR_dom_sf"/>
</dbReference>